<evidence type="ECO:0000313" key="1">
    <source>
        <dbReference type="EMBL" id="KKK80549.1"/>
    </source>
</evidence>
<organism evidence="1">
    <name type="scientific">marine sediment metagenome</name>
    <dbReference type="NCBI Taxonomy" id="412755"/>
    <lineage>
        <taxon>unclassified sequences</taxon>
        <taxon>metagenomes</taxon>
        <taxon>ecological metagenomes</taxon>
    </lineage>
</organism>
<comment type="caution">
    <text evidence="1">The sequence shown here is derived from an EMBL/GenBank/DDBJ whole genome shotgun (WGS) entry which is preliminary data.</text>
</comment>
<accession>A0A0F9AQ20</accession>
<feature type="non-terminal residue" evidence="1">
    <location>
        <position position="92"/>
    </location>
</feature>
<name>A0A0F9AQ20_9ZZZZ</name>
<dbReference type="AlphaFoldDB" id="A0A0F9AQ20"/>
<reference evidence="1" key="1">
    <citation type="journal article" date="2015" name="Nature">
        <title>Complex archaea that bridge the gap between prokaryotes and eukaryotes.</title>
        <authorList>
            <person name="Spang A."/>
            <person name="Saw J.H."/>
            <person name="Jorgensen S.L."/>
            <person name="Zaremba-Niedzwiedzka K."/>
            <person name="Martijn J."/>
            <person name="Lind A.E."/>
            <person name="van Eijk R."/>
            <person name="Schleper C."/>
            <person name="Guy L."/>
            <person name="Ettema T.J."/>
        </authorList>
    </citation>
    <scope>NUCLEOTIDE SEQUENCE</scope>
</reference>
<gene>
    <name evidence="1" type="ORF">LCGC14_2822330</name>
</gene>
<dbReference type="EMBL" id="LAZR01053529">
    <property type="protein sequence ID" value="KKK80549.1"/>
    <property type="molecule type" value="Genomic_DNA"/>
</dbReference>
<sequence>MSVEILIVRDMMLNSGTVFDSKKKLLVSRKRHEELDKLGIPRVYNGVPLSMQQRERRLADLPTRHKIFWPMVFCSECKVLLLPGDLWWHECR</sequence>
<protein>
    <submittedName>
        <fullName evidence="1">Uncharacterized protein</fullName>
    </submittedName>
</protein>
<proteinExistence type="predicted"/>